<feature type="transmembrane region" description="Helical" evidence="11">
    <location>
        <begin position="30"/>
        <end position="49"/>
    </location>
</feature>
<keyword evidence="2" id="KW-0813">Transport</keyword>
<dbReference type="PANTHER" id="PTHR10110">
    <property type="entry name" value="SODIUM/HYDROGEN EXCHANGER"/>
    <property type="match status" value="1"/>
</dbReference>
<dbReference type="Pfam" id="PF00999">
    <property type="entry name" value="Na_H_Exchanger"/>
    <property type="match status" value="1"/>
</dbReference>
<protein>
    <submittedName>
        <fullName evidence="13">NhaP-type Na+ H+ and K+ H+ antiporter</fullName>
    </submittedName>
</protein>
<dbReference type="AlphaFoldDB" id="A0A0R2MUW2"/>
<comment type="caution">
    <text evidence="13">The sequence shown here is derived from an EMBL/GenBank/DDBJ whole genome shotgun (WGS) entry which is preliminary data.</text>
</comment>
<accession>A0A0R2MUW2</accession>
<dbReference type="RefSeq" id="WP_056993328.1">
    <property type="nucleotide sequence ID" value="NZ_JQCE01000064.1"/>
</dbReference>
<evidence type="ECO:0000256" key="10">
    <source>
        <dbReference type="SAM" id="Coils"/>
    </source>
</evidence>
<feature type="transmembrane region" description="Helical" evidence="11">
    <location>
        <begin position="274"/>
        <end position="299"/>
    </location>
</feature>
<name>A0A0R2MUW2_9LACO</name>
<dbReference type="Proteomes" id="UP000050969">
    <property type="component" value="Unassembled WGS sequence"/>
</dbReference>
<keyword evidence="10" id="KW-0175">Coiled coil</keyword>
<evidence type="ECO:0000256" key="7">
    <source>
        <dbReference type="ARBA" id="ARBA00023065"/>
    </source>
</evidence>
<feature type="transmembrane region" description="Helical" evidence="11">
    <location>
        <begin position="6"/>
        <end position="23"/>
    </location>
</feature>
<evidence type="ECO:0000256" key="8">
    <source>
        <dbReference type="ARBA" id="ARBA00023136"/>
    </source>
</evidence>
<keyword evidence="6" id="KW-0915">Sodium</keyword>
<feature type="transmembrane region" description="Helical" evidence="11">
    <location>
        <begin position="112"/>
        <end position="130"/>
    </location>
</feature>
<evidence type="ECO:0000256" key="6">
    <source>
        <dbReference type="ARBA" id="ARBA00023053"/>
    </source>
</evidence>
<evidence type="ECO:0000259" key="12">
    <source>
        <dbReference type="Pfam" id="PF00999"/>
    </source>
</evidence>
<feature type="transmembrane region" description="Helical" evidence="11">
    <location>
        <begin position="392"/>
        <end position="410"/>
    </location>
</feature>
<evidence type="ECO:0000256" key="1">
    <source>
        <dbReference type="ARBA" id="ARBA00004651"/>
    </source>
</evidence>
<reference evidence="13 14" key="1">
    <citation type="journal article" date="2015" name="Genome Announc.">
        <title>Expanding the biotechnology potential of lactobacilli through comparative genomics of 213 strains and associated genera.</title>
        <authorList>
            <person name="Sun Z."/>
            <person name="Harris H.M."/>
            <person name="McCann A."/>
            <person name="Guo C."/>
            <person name="Argimon S."/>
            <person name="Zhang W."/>
            <person name="Yang X."/>
            <person name="Jeffery I.B."/>
            <person name="Cooney J.C."/>
            <person name="Kagawa T.F."/>
            <person name="Liu W."/>
            <person name="Song Y."/>
            <person name="Salvetti E."/>
            <person name="Wrobel A."/>
            <person name="Rasinkangas P."/>
            <person name="Parkhill J."/>
            <person name="Rea M.C."/>
            <person name="O'Sullivan O."/>
            <person name="Ritari J."/>
            <person name="Douillard F.P."/>
            <person name="Paul Ross R."/>
            <person name="Yang R."/>
            <person name="Briner A.E."/>
            <person name="Felis G.E."/>
            <person name="de Vos W.M."/>
            <person name="Barrangou R."/>
            <person name="Klaenhammer T.R."/>
            <person name="Caufield P.W."/>
            <person name="Cui Y."/>
            <person name="Zhang H."/>
            <person name="O'Toole P.W."/>
        </authorList>
    </citation>
    <scope>NUCLEOTIDE SEQUENCE [LARGE SCALE GENOMIC DNA]</scope>
    <source>
        <strain evidence="13 14">DSM 24301</strain>
    </source>
</reference>
<dbReference type="GO" id="GO:0098719">
    <property type="term" value="P:sodium ion import across plasma membrane"/>
    <property type="evidence" value="ECO:0007669"/>
    <property type="project" value="TreeGrafter"/>
</dbReference>
<keyword evidence="14" id="KW-1185">Reference proteome</keyword>
<feature type="transmembrane region" description="Helical" evidence="11">
    <location>
        <begin position="230"/>
        <end position="253"/>
    </location>
</feature>
<feature type="domain" description="Cation/H+ exchanger transmembrane" evidence="12">
    <location>
        <begin position="11"/>
        <end position="413"/>
    </location>
</feature>
<dbReference type="GO" id="GO:0015386">
    <property type="term" value="F:potassium:proton antiporter activity"/>
    <property type="evidence" value="ECO:0007669"/>
    <property type="project" value="TreeGrafter"/>
</dbReference>
<sequence>MQTLYLVGLLLVGVIAANIVKQFMPRIPDAFIFIGMGLLLSFTPIFHNFELEPEFFMLVIIAPLMFVDGQRQSFEKIRQKFGVIFMLSVVLIVATVLIVGLLTNFVETNWTLPLAIALVAIVTPTDAVAVKSITGGTNGAMPSGVGDALELESLFNDATGLVMLDLALSVLEKGSFSLASGLQHFAFVAIGGVLIGIGLGLLIVSLRVWLNVHATNPETTIIPISLLTPFAVYLIAEFFGVSGILAVVASGIVHNWESVRLRLTSTQVQLTSTTIWNTITNILNSIVFMILGLSLPVVWSDFVDMGGIDSLQLIGLSVLIYAAMLAVRYVWALREDNPSVRSLLGSSEQVRHERYARIFAFGGIHGTMTLAMAFSLPRVISRHAFPHREELIIVATMVILISMVVSALVLPRLMPENTTGYTDDDLAHVRNKMVDYATLQVRPHIDDHDVREALTTQLQTQKGWVERPVIDNDFQQLLDGTKDYIRTYVHSDEVDANYGPMVVDIYDKILNNWNSQFKNKHTLKHEMHVLKKQYKHAKWHVKHGVVTPRQRERSREQFKASKTPEEWAQWKDTRTAVTNLNTEVMAHVDVFLDNTLRERLGEHQSQNSYIYAVRQAVNDYLTRVSHDYNRETIKVDSDLYIQAFQFEYNFVQQASSQLPHSMVSTLYSEINQAQTLQLQQLEQLEELNTENEKLALERG</sequence>
<proteinExistence type="predicted"/>
<evidence type="ECO:0000256" key="5">
    <source>
        <dbReference type="ARBA" id="ARBA00022989"/>
    </source>
</evidence>
<evidence type="ECO:0000256" key="9">
    <source>
        <dbReference type="ARBA" id="ARBA00023201"/>
    </source>
</evidence>
<comment type="subcellular location">
    <subcellularLocation>
        <location evidence="1">Cell membrane</location>
        <topology evidence="1">Multi-pass membrane protein</topology>
    </subcellularLocation>
</comment>
<feature type="coiled-coil region" evidence="10">
    <location>
        <begin position="670"/>
        <end position="697"/>
    </location>
</feature>
<gene>
    <name evidence="13" type="ORF">IV56_GL002367</name>
</gene>
<feature type="transmembrane region" description="Helical" evidence="11">
    <location>
        <begin position="311"/>
        <end position="331"/>
    </location>
</feature>
<keyword evidence="8 11" id="KW-0472">Membrane</keyword>
<evidence type="ECO:0000256" key="3">
    <source>
        <dbReference type="ARBA" id="ARBA00022475"/>
    </source>
</evidence>
<evidence type="ECO:0000313" key="14">
    <source>
        <dbReference type="Proteomes" id="UP000050969"/>
    </source>
</evidence>
<dbReference type="GO" id="GO:0005886">
    <property type="term" value="C:plasma membrane"/>
    <property type="evidence" value="ECO:0007669"/>
    <property type="project" value="UniProtKB-SubCell"/>
</dbReference>
<keyword evidence="4 11" id="KW-0812">Transmembrane</keyword>
<organism evidence="13 14">
    <name type="scientific">Lacticaseibacillus saniviri JCM 17471 = DSM 24301</name>
    <dbReference type="NCBI Taxonomy" id="1293598"/>
    <lineage>
        <taxon>Bacteria</taxon>
        <taxon>Bacillati</taxon>
        <taxon>Bacillota</taxon>
        <taxon>Bacilli</taxon>
        <taxon>Lactobacillales</taxon>
        <taxon>Lactobacillaceae</taxon>
        <taxon>Lacticaseibacillus</taxon>
    </lineage>
</organism>
<keyword evidence="3" id="KW-1003">Cell membrane</keyword>
<feature type="transmembrane region" description="Helical" evidence="11">
    <location>
        <begin position="358"/>
        <end position="380"/>
    </location>
</feature>
<dbReference type="InterPro" id="IPR018422">
    <property type="entry name" value="Cation/H_exchanger_CPA1"/>
</dbReference>
<evidence type="ECO:0000256" key="2">
    <source>
        <dbReference type="ARBA" id="ARBA00022448"/>
    </source>
</evidence>
<dbReference type="EMBL" id="JQCE01000064">
    <property type="protein sequence ID" value="KRO15597.1"/>
    <property type="molecule type" value="Genomic_DNA"/>
</dbReference>
<dbReference type="PANTHER" id="PTHR10110:SF86">
    <property type="entry name" value="SODIUM_HYDROGEN EXCHANGER 7"/>
    <property type="match status" value="1"/>
</dbReference>
<evidence type="ECO:0000256" key="11">
    <source>
        <dbReference type="SAM" id="Phobius"/>
    </source>
</evidence>
<evidence type="ECO:0000256" key="4">
    <source>
        <dbReference type="ARBA" id="ARBA00022692"/>
    </source>
</evidence>
<evidence type="ECO:0000313" key="13">
    <source>
        <dbReference type="EMBL" id="KRO15597.1"/>
    </source>
</evidence>
<keyword evidence="7" id="KW-0406">Ion transport</keyword>
<dbReference type="Gene3D" id="6.10.140.1330">
    <property type="match status" value="1"/>
</dbReference>
<keyword evidence="5 11" id="KW-1133">Transmembrane helix</keyword>
<feature type="transmembrane region" description="Helical" evidence="11">
    <location>
        <begin position="83"/>
        <end position="106"/>
    </location>
</feature>
<keyword evidence="9" id="KW-0739">Sodium transport</keyword>
<dbReference type="GO" id="GO:0015385">
    <property type="term" value="F:sodium:proton antiporter activity"/>
    <property type="evidence" value="ECO:0007669"/>
    <property type="project" value="InterPro"/>
</dbReference>
<feature type="transmembrane region" description="Helical" evidence="11">
    <location>
        <begin position="185"/>
        <end position="210"/>
    </location>
</feature>
<dbReference type="STRING" id="1293598.IV56_GL002367"/>
<dbReference type="PATRIC" id="fig|1293598.4.peg.2469"/>
<dbReference type="InterPro" id="IPR006153">
    <property type="entry name" value="Cation/H_exchanger_TM"/>
</dbReference>
<dbReference type="GO" id="GO:0051453">
    <property type="term" value="P:regulation of intracellular pH"/>
    <property type="evidence" value="ECO:0007669"/>
    <property type="project" value="TreeGrafter"/>
</dbReference>